<sequence>MEDHQYGMADLRQYITGRPFFPSISPPPALPSTHRNLTSNHHYDMLMFPSSSTSITPGTTTTAHSTAGGCLTGFGMDAGGPVGGGGDGGSGRWPRQETLTLLEIRSRLDPKFKEANHKGPLWDEVSRIMSEEYGYQRSGKKCREKFENLYKYYKKTKEGKAGRQDGKHYRFFRQLEALYGHDPTSNNNSASVSETRFLGGDNFQYDLPKVSISSYSDTISSDDHMSEPYLGPNICTNDRKKKKCSIKSKIKESIDAHMRKLMEKQEVWMEKMMRTIEDKEKERILREEQWRKQDDDRIERERKLWASERAWIEARDATLMDAFRKLTGKESSTCENQNSVRCDVWGECEITRQEGEENVINEGVLGISMGIYNGYGRIIN</sequence>
<gene>
    <name evidence="7" type="ORF">DH2020_039956</name>
</gene>
<dbReference type="InterPro" id="IPR044822">
    <property type="entry name" value="Myb_DNA-bind_4"/>
</dbReference>
<dbReference type="Proteomes" id="UP001318860">
    <property type="component" value="Unassembled WGS sequence"/>
</dbReference>
<dbReference type="InterPro" id="IPR001005">
    <property type="entry name" value="SANT/Myb"/>
</dbReference>
<dbReference type="EMBL" id="JABTTQ020002054">
    <property type="protein sequence ID" value="KAK6126311.1"/>
    <property type="molecule type" value="Genomic_DNA"/>
</dbReference>
<feature type="domain" description="Myb-like" evidence="6">
    <location>
        <begin position="91"/>
        <end position="150"/>
    </location>
</feature>
<keyword evidence="4" id="KW-0804">Transcription</keyword>
<keyword evidence="8" id="KW-1185">Reference proteome</keyword>
<comment type="subcellular location">
    <subcellularLocation>
        <location evidence="1">Nucleus</location>
    </subcellularLocation>
</comment>
<evidence type="ECO:0000256" key="4">
    <source>
        <dbReference type="ARBA" id="ARBA00023163"/>
    </source>
</evidence>
<dbReference type="PANTHER" id="PTHR21654">
    <property type="entry name" value="FI21293P1"/>
    <property type="match status" value="1"/>
</dbReference>
<reference evidence="7 8" key="1">
    <citation type="journal article" date="2021" name="Comput. Struct. Biotechnol. J.">
        <title>De novo genome assembly of the potent medicinal plant Rehmannia glutinosa using nanopore technology.</title>
        <authorList>
            <person name="Ma L."/>
            <person name="Dong C."/>
            <person name="Song C."/>
            <person name="Wang X."/>
            <person name="Zheng X."/>
            <person name="Niu Y."/>
            <person name="Chen S."/>
            <person name="Feng W."/>
        </authorList>
    </citation>
    <scope>NUCLEOTIDE SEQUENCE [LARGE SCALE GENOMIC DNA]</scope>
    <source>
        <strain evidence="7">DH-2019</strain>
    </source>
</reference>
<name>A0ABR0UWD5_REHGL</name>
<evidence type="ECO:0000256" key="2">
    <source>
        <dbReference type="ARBA" id="ARBA00023015"/>
    </source>
</evidence>
<keyword evidence="3" id="KW-0238">DNA-binding</keyword>
<evidence type="ECO:0000256" key="5">
    <source>
        <dbReference type="ARBA" id="ARBA00023242"/>
    </source>
</evidence>
<organism evidence="7 8">
    <name type="scientific">Rehmannia glutinosa</name>
    <name type="common">Chinese foxglove</name>
    <dbReference type="NCBI Taxonomy" id="99300"/>
    <lineage>
        <taxon>Eukaryota</taxon>
        <taxon>Viridiplantae</taxon>
        <taxon>Streptophyta</taxon>
        <taxon>Embryophyta</taxon>
        <taxon>Tracheophyta</taxon>
        <taxon>Spermatophyta</taxon>
        <taxon>Magnoliopsida</taxon>
        <taxon>eudicotyledons</taxon>
        <taxon>Gunneridae</taxon>
        <taxon>Pentapetalae</taxon>
        <taxon>asterids</taxon>
        <taxon>lamiids</taxon>
        <taxon>Lamiales</taxon>
        <taxon>Orobanchaceae</taxon>
        <taxon>Rehmannieae</taxon>
        <taxon>Rehmannia</taxon>
    </lineage>
</organism>
<dbReference type="PANTHER" id="PTHR21654:SF60">
    <property type="entry name" value="TRIHELIX TRANSCRIPTION FACTOR PTL"/>
    <property type="match status" value="1"/>
</dbReference>
<accession>A0ABR0UWD5</accession>
<dbReference type="PROSITE" id="PS50090">
    <property type="entry name" value="MYB_LIKE"/>
    <property type="match status" value="1"/>
</dbReference>
<protein>
    <recommendedName>
        <fullName evidence="6">Myb-like domain-containing protein</fullName>
    </recommendedName>
</protein>
<comment type="caution">
    <text evidence="7">The sequence shown here is derived from an EMBL/GenBank/DDBJ whole genome shotgun (WGS) entry which is preliminary data.</text>
</comment>
<evidence type="ECO:0000256" key="1">
    <source>
        <dbReference type="ARBA" id="ARBA00004123"/>
    </source>
</evidence>
<evidence type="ECO:0000313" key="7">
    <source>
        <dbReference type="EMBL" id="KAK6126311.1"/>
    </source>
</evidence>
<proteinExistence type="predicted"/>
<keyword evidence="2" id="KW-0805">Transcription regulation</keyword>
<dbReference type="Pfam" id="PF13837">
    <property type="entry name" value="Myb_DNA-bind_4"/>
    <property type="match status" value="1"/>
</dbReference>
<dbReference type="Gene3D" id="1.10.10.60">
    <property type="entry name" value="Homeodomain-like"/>
    <property type="match status" value="1"/>
</dbReference>
<keyword evidence="5" id="KW-0539">Nucleus</keyword>
<dbReference type="CDD" id="cd12203">
    <property type="entry name" value="GT1"/>
    <property type="match status" value="1"/>
</dbReference>
<evidence type="ECO:0000313" key="8">
    <source>
        <dbReference type="Proteomes" id="UP001318860"/>
    </source>
</evidence>
<evidence type="ECO:0000256" key="3">
    <source>
        <dbReference type="ARBA" id="ARBA00023125"/>
    </source>
</evidence>
<evidence type="ECO:0000259" key="6">
    <source>
        <dbReference type="PROSITE" id="PS50090"/>
    </source>
</evidence>